<evidence type="ECO:0000256" key="1">
    <source>
        <dbReference type="ARBA" id="ARBA00007323"/>
    </source>
</evidence>
<protein>
    <recommendedName>
        <fullName evidence="4">EF-hand domain-containing protein</fullName>
    </recommendedName>
</protein>
<dbReference type="PANTHER" id="PTHR11639:SF134">
    <property type="entry name" value="PROTEIN S100-A1-RELATED"/>
    <property type="match status" value="1"/>
</dbReference>
<dbReference type="PANTHER" id="PTHR11639">
    <property type="entry name" value="S100 CALCIUM-BINDING PROTEIN"/>
    <property type="match status" value="1"/>
</dbReference>
<dbReference type="PROSITE" id="PS00018">
    <property type="entry name" value="EF_HAND_1"/>
    <property type="match status" value="1"/>
</dbReference>
<dbReference type="SUPFAM" id="SSF47473">
    <property type="entry name" value="EF-hand"/>
    <property type="match status" value="1"/>
</dbReference>
<reference evidence="5" key="1">
    <citation type="journal article" date="2022" name="bioRxiv">
        <title>Sequencing and chromosome-scale assembly of the giantPleurodeles waltlgenome.</title>
        <authorList>
            <person name="Brown T."/>
            <person name="Elewa A."/>
            <person name="Iarovenko S."/>
            <person name="Subramanian E."/>
            <person name="Araus A.J."/>
            <person name="Petzold A."/>
            <person name="Susuki M."/>
            <person name="Suzuki K.-i.T."/>
            <person name="Hayashi T."/>
            <person name="Toyoda A."/>
            <person name="Oliveira C."/>
            <person name="Osipova E."/>
            <person name="Leigh N.D."/>
            <person name="Simon A."/>
            <person name="Yun M.H."/>
        </authorList>
    </citation>
    <scope>NUCLEOTIDE SEQUENCE</scope>
    <source>
        <strain evidence="5">20211129_DDA</strain>
        <tissue evidence="5">Liver</tissue>
    </source>
</reference>
<evidence type="ECO:0000313" key="5">
    <source>
        <dbReference type="EMBL" id="KAJ1081035.1"/>
    </source>
</evidence>
<dbReference type="Proteomes" id="UP001066276">
    <property type="component" value="Chromosome 12"/>
</dbReference>
<feature type="domain" description="EF-hand" evidence="4">
    <location>
        <begin position="55"/>
        <end position="90"/>
    </location>
</feature>
<dbReference type="InterPro" id="IPR013787">
    <property type="entry name" value="S100_Ca-bd_sub"/>
</dbReference>
<evidence type="ECO:0000259" key="4">
    <source>
        <dbReference type="PROSITE" id="PS50222"/>
    </source>
</evidence>
<name>A0AAV7L057_PLEWA</name>
<keyword evidence="3" id="KW-0106">Calcium</keyword>
<dbReference type="Pfam" id="PF01023">
    <property type="entry name" value="S_100"/>
    <property type="match status" value="1"/>
</dbReference>
<accession>A0AAV7L057</accession>
<dbReference type="EMBL" id="JANPWB010000016">
    <property type="protein sequence ID" value="KAJ1081035.1"/>
    <property type="molecule type" value="Genomic_DNA"/>
</dbReference>
<evidence type="ECO:0000256" key="2">
    <source>
        <dbReference type="ARBA" id="ARBA00022723"/>
    </source>
</evidence>
<gene>
    <name evidence="5" type="ORF">NDU88_001221</name>
</gene>
<dbReference type="InterPro" id="IPR002048">
    <property type="entry name" value="EF_hand_dom"/>
</dbReference>
<dbReference type="InterPro" id="IPR011992">
    <property type="entry name" value="EF-hand-dom_pair"/>
</dbReference>
<evidence type="ECO:0000256" key="3">
    <source>
        <dbReference type="ARBA" id="ARBA00022837"/>
    </source>
</evidence>
<dbReference type="InterPro" id="IPR018247">
    <property type="entry name" value="EF_Hand_1_Ca_BS"/>
</dbReference>
<dbReference type="PROSITE" id="PS50222">
    <property type="entry name" value="EF_HAND_2"/>
    <property type="match status" value="1"/>
</dbReference>
<keyword evidence="2" id="KW-0479">Metal-binding</keyword>
<dbReference type="Gene3D" id="1.10.238.10">
    <property type="entry name" value="EF-hand"/>
    <property type="match status" value="1"/>
</dbReference>
<comment type="caution">
    <text evidence="5">The sequence shown here is derived from an EMBL/GenBank/DDBJ whole genome shotgun (WGS) entry which is preliminary data.</text>
</comment>
<evidence type="ECO:0000313" key="6">
    <source>
        <dbReference type="Proteomes" id="UP001066276"/>
    </source>
</evidence>
<dbReference type="GO" id="GO:0048306">
    <property type="term" value="F:calcium-dependent protein binding"/>
    <property type="evidence" value="ECO:0007669"/>
    <property type="project" value="TreeGrafter"/>
</dbReference>
<keyword evidence="6" id="KW-1185">Reference proteome</keyword>
<dbReference type="SMART" id="SM01394">
    <property type="entry name" value="S_100"/>
    <property type="match status" value="1"/>
</dbReference>
<comment type="similarity">
    <text evidence="1">Belongs to the S-100 family.</text>
</comment>
<organism evidence="5 6">
    <name type="scientific">Pleurodeles waltl</name>
    <name type="common">Iberian ribbed newt</name>
    <dbReference type="NCBI Taxonomy" id="8319"/>
    <lineage>
        <taxon>Eukaryota</taxon>
        <taxon>Metazoa</taxon>
        <taxon>Chordata</taxon>
        <taxon>Craniata</taxon>
        <taxon>Vertebrata</taxon>
        <taxon>Euteleostomi</taxon>
        <taxon>Amphibia</taxon>
        <taxon>Batrachia</taxon>
        <taxon>Caudata</taxon>
        <taxon>Salamandroidea</taxon>
        <taxon>Salamandridae</taxon>
        <taxon>Pleurodelinae</taxon>
        <taxon>Pleurodeles</taxon>
    </lineage>
</organism>
<dbReference type="GO" id="GO:0005509">
    <property type="term" value="F:calcium ion binding"/>
    <property type="evidence" value="ECO:0007669"/>
    <property type="project" value="InterPro"/>
</dbReference>
<proteinExistence type="inferred from homology"/>
<dbReference type="AlphaFoldDB" id="A0AAV7L057"/>
<sequence length="100" mass="11000">MASKTYDMNLEILMVKLIQTFDKYACTDGDSSSLSQGELIKLAKAEFPSLSKAGKDEDVLKGICGHMDIDGDKQVTFQEFGTFIVAVASILKKHICPDKH</sequence>